<dbReference type="PANTHER" id="PTHR47510:SF3">
    <property type="entry name" value="ENDO_EXONUCLEASE_PHOSPHATASE DOMAIN-CONTAINING PROTEIN"/>
    <property type="match status" value="1"/>
</dbReference>
<reference evidence="1" key="1">
    <citation type="submission" date="2020-04" db="EMBL/GenBank/DDBJ databases">
        <authorList>
            <person name="Alioto T."/>
            <person name="Alioto T."/>
            <person name="Gomez Garrido J."/>
        </authorList>
    </citation>
    <scope>NUCLEOTIDE SEQUENCE</scope>
    <source>
        <strain evidence="1">A484AB</strain>
    </source>
</reference>
<gene>
    <name evidence="1" type="ORF">PACLA_8A002494</name>
</gene>
<comment type="caution">
    <text evidence="1">The sequence shown here is derived from an EMBL/GenBank/DDBJ whole genome shotgun (WGS) entry which is preliminary data.</text>
</comment>
<name>A0A7D9DYH7_PARCT</name>
<sequence>MLVGDFNRLDYSFLYNPNLQQIVKNPTCGNAILDLIFTNLSRFYSVPEILPGIGLSDHNSLITRPSTITKKARAEKVLRRSSKTSFGRWVSSTDWSFLEMLPNCTEKLNTFNELLCFAIDKFFPLKSYKQHPTDKPWITPELKILIEQRQQAISKDTATFKRLRNKVNKLNNRLRSSFSERKVKNCGNSALWLESINQLAGRSTNRIVSSMIVSGEIRGTQLATHINQSFLSTTNSMTPLSELENNETNFVDCNLTKYHISAQDVYKELLSLKKGKTSGPVNIPSWILTDFAFEISSPVA</sequence>
<dbReference type="EMBL" id="CACRXK020002828">
    <property type="protein sequence ID" value="CAB3996239.1"/>
    <property type="molecule type" value="Genomic_DNA"/>
</dbReference>
<dbReference type="PANTHER" id="PTHR47510">
    <property type="entry name" value="REVERSE TRANSCRIPTASE DOMAIN-CONTAINING PROTEIN"/>
    <property type="match status" value="1"/>
</dbReference>
<protein>
    <submittedName>
        <fullName evidence="1">Uncharacterized protein</fullName>
    </submittedName>
</protein>
<dbReference type="OrthoDB" id="10037236at2759"/>
<keyword evidence="2" id="KW-1185">Reference proteome</keyword>
<dbReference type="AlphaFoldDB" id="A0A7D9DYH7"/>
<accession>A0A7D9DYH7</accession>
<organism evidence="1 2">
    <name type="scientific">Paramuricea clavata</name>
    <name type="common">Red gorgonian</name>
    <name type="synonym">Violescent sea-whip</name>
    <dbReference type="NCBI Taxonomy" id="317549"/>
    <lineage>
        <taxon>Eukaryota</taxon>
        <taxon>Metazoa</taxon>
        <taxon>Cnidaria</taxon>
        <taxon>Anthozoa</taxon>
        <taxon>Octocorallia</taxon>
        <taxon>Malacalcyonacea</taxon>
        <taxon>Plexauridae</taxon>
        <taxon>Paramuricea</taxon>
    </lineage>
</organism>
<evidence type="ECO:0000313" key="1">
    <source>
        <dbReference type="EMBL" id="CAB3996239.1"/>
    </source>
</evidence>
<evidence type="ECO:0000313" key="2">
    <source>
        <dbReference type="Proteomes" id="UP001152795"/>
    </source>
</evidence>
<dbReference type="Proteomes" id="UP001152795">
    <property type="component" value="Unassembled WGS sequence"/>
</dbReference>
<proteinExistence type="predicted"/>